<sequence>MARLAAGRGWPGVTAANKEQRVSKLRGGRGGIGWARLAIRTAHLELISVRSRKLLRERLITCSPYCSQCHVVPLRSAVDKGIQKYRDDSRKDYKQTRRTIMEKSPLVQVTTRMVDVTAGRIIALWQGYVDTCGNEAECVEGSRCQHKGETLGYRSGCVEFESLMDKARLRHIGSGFFMWEGGKT</sequence>
<protein>
    <submittedName>
        <fullName evidence="1">Uncharacterized protein</fullName>
    </submittedName>
</protein>
<reference evidence="1" key="1">
    <citation type="journal article" date="2023" name="G3 (Bethesda)">
        <title>A reference genome for the long-term kleptoplast-retaining sea slug Elysia crispata morphotype clarki.</title>
        <authorList>
            <person name="Eastman K.E."/>
            <person name="Pendleton A.L."/>
            <person name="Shaikh M.A."/>
            <person name="Suttiyut T."/>
            <person name="Ogas R."/>
            <person name="Tomko P."/>
            <person name="Gavelis G."/>
            <person name="Widhalm J.R."/>
            <person name="Wisecaver J.H."/>
        </authorList>
    </citation>
    <scope>NUCLEOTIDE SEQUENCE</scope>
    <source>
        <strain evidence="1">ECLA1</strain>
    </source>
</reference>
<organism evidence="1 2">
    <name type="scientific">Elysia crispata</name>
    <name type="common">lettuce slug</name>
    <dbReference type="NCBI Taxonomy" id="231223"/>
    <lineage>
        <taxon>Eukaryota</taxon>
        <taxon>Metazoa</taxon>
        <taxon>Spiralia</taxon>
        <taxon>Lophotrochozoa</taxon>
        <taxon>Mollusca</taxon>
        <taxon>Gastropoda</taxon>
        <taxon>Heterobranchia</taxon>
        <taxon>Euthyneura</taxon>
        <taxon>Panpulmonata</taxon>
        <taxon>Sacoglossa</taxon>
        <taxon>Placobranchoidea</taxon>
        <taxon>Plakobranchidae</taxon>
        <taxon>Elysia</taxon>
    </lineage>
</organism>
<proteinExistence type="predicted"/>
<accession>A0AAE0YCV1</accession>
<name>A0AAE0YCV1_9GAST</name>
<evidence type="ECO:0000313" key="1">
    <source>
        <dbReference type="EMBL" id="KAK3741008.1"/>
    </source>
</evidence>
<dbReference type="Proteomes" id="UP001283361">
    <property type="component" value="Unassembled WGS sequence"/>
</dbReference>
<dbReference type="AlphaFoldDB" id="A0AAE0YCV1"/>
<gene>
    <name evidence="1" type="ORF">RRG08_005698</name>
</gene>
<evidence type="ECO:0000313" key="2">
    <source>
        <dbReference type="Proteomes" id="UP001283361"/>
    </source>
</evidence>
<comment type="caution">
    <text evidence="1">The sequence shown here is derived from an EMBL/GenBank/DDBJ whole genome shotgun (WGS) entry which is preliminary data.</text>
</comment>
<dbReference type="EMBL" id="JAWDGP010006450">
    <property type="protein sequence ID" value="KAK3741008.1"/>
    <property type="molecule type" value="Genomic_DNA"/>
</dbReference>
<keyword evidence="2" id="KW-1185">Reference proteome</keyword>